<accession>A0A401J9H1</accession>
<dbReference type="Gene3D" id="3.40.109.10">
    <property type="entry name" value="NADH Oxidase"/>
    <property type="match status" value="2"/>
</dbReference>
<dbReference type="InterPro" id="IPR029479">
    <property type="entry name" value="Nitroreductase"/>
</dbReference>
<name>A0A401J9H1_9PROT</name>
<proteinExistence type="predicted"/>
<dbReference type="Pfam" id="PF00881">
    <property type="entry name" value="Nitroreductase"/>
    <property type="match status" value="1"/>
</dbReference>
<protein>
    <submittedName>
        <fullName evidence="2">Conserved domain protein</fullName>
    </submittedName>
</protein>
<evidence type="ECO:0000259" key="1">
    <source>
        <dbReference type="Pfam" id="PF00881"/>
    </source>
</evidence>
<dbReference type="InterPro" id="IPR000415">
    <property type="entry name" value="Nitroreductase-like"/>
</dbReference>
<dbReference type="SUPFAM" id="SSF55469">
    <property type="entry name" value="FMN-dependent nitroreductase-like"/>
    <property type="match status" value="1"/>
</dbReference>
<dbReference type="EMBL" id="BGOW01000001">
    <property type="protein sequence ID" value="GBL44206.1"/>
    <property type="molecule type" value="Genomic_DNA"/>
</dbReference>
<feature type="domain" description="Nitroreductase" evidence="1">
    <location>
        <begin position="5"/>
        <end position="34"/>
    </location>
</feature>
<dbReference type="RefSeq" id="WP_223247574.1">
    <property type="nucleotide sequence ID" value="NZ_BGOW01000001.1"/>
</dbReference>
<gene>
    <name evidence="2" type="ORF">SFMTTN_0001</name>
</gene>
<comment type="caution">
    <text evidence="2">The sequence shown here is derived from an EMBL/GenBank/DDBJ whole genome shotgun (WGS) entry which is preliminary data.</text>
</comment>
<dbReference type="AlphaFoldDB" id="A0A401J9H1"/>
<evidence type="ECO:0000313" key="3">
    <source>
        <dbReference type="Proteomes" id="UP000286806"/>
    </source>
</evidence>
<reference evidence="2 3" key="1">
    <citation type="journal article" date="2019" name="Front. Microbiol.">
        <title>Genomes of Neutrophilic Sulfur-Oxidizing Chemolithoautotrophs Representing 9 Proteobacterial Species From 8 Genera.</title>
        <authorList>
            <person name="Watanabe T."/>
            <person name="Kojima H."/>
            <person name="Umezawa K."/>
            <person name="Hori C."/>
            <person name="Takasuka T.E."/>
            <person name="Kato Y."/>
            <person name="Fukui M."/>
        </authorList>
    </citation>
    <scope>NUCLEOTIDE SEQUENCE [LARGE SCALE GENOMIC DNA]</scope>
    <source>
        <strain evidence="2 3">TTN</strain>
    </source>
</reference>
<dbReference type="Proteomes" id="UP000286806">
    <property type="component" value="Unassembled WGS sequence"/>
</dbReference>
<keyword evidence="3" id="KW-1185">Reference proteome</keyword>
<sequence>MPGVAEQILDLARWAPSGDNTQPWRFEIIDDRHLVVHAFDTRNHCVYDLDGHPSQIALGALLETIAIAASAHGLRAEFSRRPDSPDTHPDYSVELISDSHLMPDPLLAHIKQRSVQRRRMRTTPLIESQKQALQNAVGNVYTIRWFEGGAQRWQLAKLMFDNAKLRLTLPEAYPVHRDIIEWKTRFSEDKVPDQALGLDAMTLKLMRWAMTSWQRVEFLNTYLAGHLVPRIEMDLLPGVFCAAHFAILANKAPETIGDYVAAGRAVQRFWLTATSLGIGLQPELTPLIFSRYVREERQFSQSAGAWIQAKTLAGRLKTVLEDDTPRTVFIGRIGHGASPWARSLRKSVSSLQQPLEKLP</sequence>
<dbReference type="GO" id="GO:0016491">
    <property type="term" value="F:oxidoreductase activity"/>
    <property type="evidence" value="ECO:0007669"/>
    <property type="project" value="InterPro"/>
</dbReference>
<evidence type="ECO:0000313" key="2">
    <source>
        <dbReference type="EMBL" id="GBL44206.1"/>
    </source>
</evidence>
<organism evidence="2 3">
    <name type="scientific">Sulfuriferula multivorans</name>
    <dbReference type="NCBI Taxonomy" id="1559896"/>
    <lineage>
        <taxon>Bacteria</taxon>
        <taxon>Pseudomonadati</taxon>
        <taxon>Pseudomonadota</taxon>
        <taxon>Betaproteobacteria</taxon>
        <taxon>Nitrosomonadales</taxon>
        <taxon>Sulfuricellaceae</taxon>
        <taxon>Sulfuriferula</taxon>
    </lineage>
</organism>